<feature type="non-terminal residue" evidence="1">
    <location>
        <position position="1"/>
    </location>
</feature>
<evidence type="ECO:0000313" key="1">
    <source>
        <dbReference type="EMBL" id="OLP73050.1"/>
    </source>
</evidence>
<proteinExistence type="predicted"/>
<organism evidence="1 2">
    <name type="scientific">Symbiodinium microadriaticum</name>
    <name type="common">Dinoflagellate</name>
    <name type="synonym">Zooxanthella microadriatica</name>
    <dbReference type="NCBI Taxonomy" id="2951"/>
    <lineage>
        <taxon>Eukaryota</taxon>
        <taxon>Sar</taxon>
        <taxon>Alveolata</taxon>
        <taxon>Dinophyceae</taxon>
        <taxon>Suessiales</taxon>
        <taxon>Symbiodiniaceae</taxon>
        <taxon>Symbiodinium</taxon>
    </lineage>
</organism>
<keyword evidence="2" id="KW-1185">Reference proteome</keyword>
<comment type="caution">
    <text evidence="1">The sequence shown here is derived from an EMBL/GenBank/DDBJ whole genome shotgun (WGS) entry which is preliminary data.</text>
</comment>
<reference evidence="1 2" key="1">
    <citation type="submission" date="2016-02" db="EMBL/GenBank/DDBJ databases">
        <title>Genome analysis of coral dinoflagellate symbionts highlights evolutionary adaptations to a symbiotic lifestyle.</title>
        <authorList>
            <person name="Aranda M."/>
            <person name="Li Y."/>
            <person name="Liew Y.J."/>
            <person name="Baumgarten S."/>
            <person name="Simakov O."/>
            <person name="Wilson M."/>
            <person name="Piel J."/>
            <person name="Ashoor H."/>
            <person name="Bougouffa S."/>
            <person name="Bajic V.B."/>
            <person name="Ryu T."/>
            <person name="Ravasi T."/>
            <person name="Bayer T."/>
            <person name="Micklem G."/>
            <person name="Kim H."/>
            <person name="Bhak J."/>
            <person name="Lajeunesse T.C."/>
            <person name="Voolstra C.R."/>
        </authorList>
    </citation>
    <scope>NUCLEOTIDE SEQUENCE [LARGE SCALE GENOMIC DNA]</scope>
    <source>
        <strain evidence="1 2">CCMP2467</strain>
    </source>
</reference>
<sequence length="40" mass="4115">VPSTFDASCRLIGPVGFNMEVSTFQGPPGRAATVGSSFLL</sequence>
<accession>A0A1Q9BR67</accession>
<protein>
    <submittedName>
        <fullName evidence="1">Uncharacterized protein</fullName>
    </submittedName>
</protein>
<dbReference type="Proteomes" id="UP000186817">
    <property type="component" value="Unassembled WGS sequence"/>
</dbReference>
<dbReference type="AlphaFoldDB" id="A0A1Q9BR67"/>
<evidence type="ECO:0000313" key="2">
    <source>
        <dbReference type="Proteomes" id="UP000186817"/>
    </source>
</evidence>
<name>A0A1Q9BR67_SYMMI</name>
<gene>
    <name evidence="1" type="ORF">AK812_SmicGene47872</name>
</gene>
<dbReference type="EMBL" id="LSRX01006537">
    <property type="protein sequence ID" value="OLP73050.1"/>
    <property type="molecule type" value="Genomic_DNA"/>
</dbReference>